<dbReference type="Proteomes" id="UP001164539">
    <property type="component" value="Chromosome 9"/>
</dbReference>
<protein>
    <submittedName>
        <fullName evidence="1">Protein NIM1-INTERACTING 2</fullName>
    </submittedName>
</protein>
<gene>
    <name evidence="1" type="ORF">OWV82_016702</name>
</gene>
<keyword evidence="2" id="KW-1185">Reference proteome</keyword>
<evidence type="ECO:0000313" key="1">
    <source>
        <dbReference type="EMBL" id="KAJ4710529.1"/>
    </source>
</evidence>
<dbReference type="EMBL" id="CM051402">
    <property type="protein sequence ID" value="KAJ4710529.1"/>
    <property type="molecule type" value="Genomic_DNA"/>
</dbReference>
<name>A0ACC1XGK0_MELAZ</name>
<comment type="caution">
    <text evidence="1">The sequence shown here is derived from an EMBL/GenBank/DDBJ whole genome shotgun (WGS) entry which is preliminary data.</text>
</comment>
<accession>A0ACC1XGK0</accession>
<evidence type="ECO:0000313" key="2">
    <source>
        <dbReference type="Proteomes" id="UP001164539"/>
    </source>
</evidence>
<proteinExistence type="predicted"/>
<organism evidence="1 2">
    <name type="scientific">Melia azedarach</name>
    <name type="common">Chinaberry tree</name>
    <dbReference type="NCBI Taxonomy" id="155640"/>
    <lineage>
        <taxon>Eukaryota</taxon>
        <taxon>Viridiplantae</taxon>
        <taxon>Streptophyta</taxon>
        <taxon>Embryophyta</taxon>
        <taxon>Tracheophyta</taxon>
        <taxon>Spermatophyta</taxon>
        <taxon>Magnoliopsida</taxon>
        <taxon>eudicotyledons</taxon>
        <taxon>Gunneridae</taxon>
        <taxon>Pentapetalae</taxon>
        <taxon>rosids</taxon>
        <taxon>malvids</taxon>
        <taxon>Sapindales</taxon>
        <taxon>Meliaceae</taxon>
        <taxon>Melia</taxon>
    </lineage>
</organism>
<reference evidence="1 2" key="1">
    <citation type="journal article" date="2023" name="Science">
        <title>Complex scaffold remodeling in plant triterpene biosynthesis.</title>
        <authorList>
            <person name="De La Pena R."/>
            <person name="Hodgson H."/>
            <person name="Liu J.C."/>
            <person name="Stephenson M.J."/>
            <person name="Martin A.C."/>
            <person name="Owen C."/>
            <person name="Harkess A."/>
            <person name="Leebens-Mack J."/>
            <person name="Jimenez L.E."/>
            <person name="Osbourn A."/>
            <person name="Sattely E.S."/>
        </authorList>
    </citation>
    <scope>NUCLEOTIDE SEQUENCE [LARGE SCALE GENOMIC DNA]</scope>
    <source>
        <strain evidence="2">cv. JPN11</strain>
        <tissue evidence="1">Leaf</tissue>
    </source>
</reference>
<sequence length="118" mass="13556">MEGEGEKRKRIDDDGKITNGKRTKGGNEAEQTVTEEEVEEFFAILRRIRVAVKYFEKGNKDGRRKLTDTRWRPCFQAEDFDEHNSVNNDSNMMIKEESGEQNSSLDLNSDPASSKNSH</sequence>